<evidence type="ECO:0000313" key="2">
    <source>
        <dbReference type="Proteomes" id="UP001162162"/>
    </source>
</evidence>
<comment type="caution">
    <text evidence="1">The sequence shown here is derived from an EMBL/GenBank/DDBJ whole genome shotgun (WGS) entry which is preliminary data.</text>
</comment>
<dbReference type="Proteomes" id="UP001162162">
    <property type="component" value="Unassembled WGS sequence"/>
</dbReference>
<name>A0AAV8YNI6_9CUCU</name>
<proteinExistence type="predicted"/>
<gene>
    <name evidence="1" type="ORF">NQ318_015856</name>
</gene>
<accession>A0AAV8YNI6</accession>
<dbReference type="EMBL" id="JAPWTK010000058">
    <property type="protein sequence ID" value="KAJ8953274.1"/>
    <property type="molecule type" value="Genomic_DNA"/>
</dbReference>
<sequence>MNYDEYKMAVPLKASPEYFEVLLTIFQKLKSEIINYITKFEILGPTKHCHIITNSLTGHWTAHDKFCDQFKEIVKQTSSIPKDSSEDFDEESTNFLDLINLIMDLIKNMVFSMSFDLLLEDLDNLLTSDLVTRGRRKGPGNILQEYPHRLSQINGRSAISKHQQTALPCQE</sequence>
<dbReference type="AlphaFoldDB" id="A0AAV8YNI6"/>
<protein>
    <submittedName>
        <fullName evidence="1">Uncharacterized protein</fullName>
    </submittedName>
</protein>
<organism evidence="1 2">
    <name type="scientific">Aromia moschata</name>
    <dbReference type="NCBI Taxonomy" id="1265417"/>
    <lineage>
        <taxon>Eukaryota</taxon>
        <taxon>Metazoa</taxon>
        <taxon>Ecdysozoa</taxon>
        <taxon>Arthropoda</taxon>
        <taxon>Hexapoda</taxon>
        <taxon>Insecta</taxon>
        <taxon>Pterygota</taxon>
        <taxon>Neoptera</taxon>
        <taxon>Endopterygota</taxon>
        <taxon>Coleoptera</taxon>
        <taxon>Polyphaga</taxon>
        <taxon>Cucujiformia</taxon>
        <taxon>Chrysomeloidea</taxon>
        <taxon>Cerambycidae</taxon>
        <taxon>Cerambycinae</taxon>
        <taxon>Callichromatini</taxon>
        <taxon>Aromia</taxon>
    </lineage>
</organism>
<keyword evidence="2" id="KW-1185">Reference proteome</keyword>
<reference evidence="1" key="1">
    <citation type="journal article" date="2023" name="Insect Mol. Biol.">
        <title>Genome sequencing provides insights into the evolution of gene families encoding plant cell wall-degrading enzymes in longhorned beetles.</title>
        <authorList>
            <person name="Shin N.R."/>
            <person name="Okamura Y."/>
            <person name="Kirsch R."/>
            <person name="Pauchet Y."/>
        </authorList>
    </citation>
    <scope>NUCLEOTIDE SEQUENCE</scope>
    <source>
        <strain evidence="1">AMC_N1</strain>
    </source>
</reference>
<evidence type="ECO:0000313" key="1">
    <source>
        <dbReference type="EMBL" id="KAJ8953274.1"/>
    </source>
</evidence>